<comment type="caution">
    <text evidence="2">The sequence shown here is derived from an EMBL/GenBank/DDBJ whole genome shotgun (WGS) entry which is preliminary data.</text>
</comment>
<dbReference type="SUPFAM" id="SSF50978">
    <property type="entry name" value="WD40 repeat-like"/>
    <property type="match status" value="1"/>
</dbReference>
<dbReference type="Gene3D" id="2.130.10.10">
    <property type="entry name" value="YVTN repeat-like/Quinoprotein amine dehydrogenase"/>
    <property type="match status" value="1"/>
</dbReference>
<proteinExistence type="predicted"/>
<feature type="region of interest" description="Disordered" evidence="1">
    <location>
        <begin position="1"/>
        <end position="38"/>
    </location>
</feature>
<organism evidence="2 3">
    <name type="scientific">Dioscorea zingiberensis</name>
    <dbReference type="NCBI Taxonomy" id="325984"/>
    <lineage>
        <taxon>Eukaryota</taxon>
        <taxon>Viridiplantae</taxon>
        <taxon>Streptophyta</taxon>
        <taxon>Embryophyta</taxon>
        <taxon>Tracheophyta</taxon>
        <taxon>Spermatophyta</taxon>
        <taxon>Magnoliopsida</taxon>
        <taxon>Liliopsida</taxon>
        <taxon>Dioscoreales</taxon>
        <taxon>Dioscoreaceae</taxon>
        <taxon>Dioscorea</taxon>
    </lineage>
</organism>
<dbReference type="PANTHER" id="PTHR19855:SF31">
    <property type="entry name" value="TRANSCRIPTIONAL REGULATOR STERILE APETALA"/>
    <property type="match status" value="1"/>
</dbReference>
<dbReference type="InterPro" id="IPR015943">
    <property type="entry name" value="WD40/YVTN_repeat-like_dom_sf"/>
</dbReference>
<reference evidence="2" key="1">
    <citation type="submission" date="2021-03" db="EMBL/GenBank/DDBJ databases">
        <authorList>
            <person name="Li Z."/>
            <person name="Yang C."/>
        </authorList>
    </citation>
    <scope>NUCLEOTIDE SEQUENCE</scope>
    <source>
        <strain evidence="2">Dzin_1.0</strain>
        <tissue evidence="2">Leaf</tissue>
    </source>
</reference>
<dbReference type="AlphaFoldDB" id="A0A9D5C3I5"/>
<dbReference type="EMBL" id="JAGGNH010000008">
    <property type="protein sequence ID" value="KAJ0966041.1"/>
    <property type="molecule type" value="Genomic_DNA"/>
</dbReference>
<dbReference type="InterPro" id="IPR036322">
    <property type="entry name" value="WD40_repeat_dom_sf"/>
</dbReference>
<dbReference type="Proteomes" id="UP001085076">
    <property type="component" value="Miscellaneous, Linkage group lg08"/>
</dbReference>
<evidence type="ECO:0000256" key="1">
    <source>
        <dbReference type="SAM" id="MobiDB-lite"/>
    </source>
</evidence>
<dbReference type="InterPro" id="IPR036047">
    <property type="entry name" value="F-box-like_dom_sf"/>
</dbReference>
<evidence type="ECO:0000313" key="3">
    <source>
        <dbReference type="Proteomes" id="UP001085076"/>
    </source>
</evidence>
<gene>
    <name evidence="2" type="ORF">J5N97_027179</name>
</gene>
<accession>A0A9D5C3I5</accession>
<name>A0A9D5C3I5_9LILI</name>
<sequence length="462" mass="50964">MSSSSSSSGTEGGEEGIGPSSPAPRRTDEPSPSRRRSAEAVWPEHVVEAVAIRVASDVSLSAGRLAVAPAIVSIFQVCSTWRAISSSELLWRELSRLVFNRHHPLRPSWREEFVRLHRLGLNFRFNRYSHHSVYPPSITACRRLAVSDHHLAAGFLDGSVVLFELPSCQHLVTYPFDHTRERLGNFSQSISGIVLLFDRLIYASQDGDVHVAEALYPPSSWPCRRVHVGNLMEDGVLVDFSGDDRRWVGLYAGVPGRSFRVWNAEADQQQVLYVGGSLTDPDSVAGLHLLTDLPGPMLGRARVGQPGTMMVACTGSGLQAIAIGGDHDDDNAGEVLSEVEFPRRAVVECMDACEGSVLLMDSRGRARVLQAKTLEEVCRFNTMRRRRGRLSAGCMNWGYVVICLPDGVIKVWDAATGKKLYSFRERICEYSSTIVASYRHVAVICPRTGKLNIWDFGGDLLD</sequence>
<feature type="compositionally biased region" description="Basic and acidic residues" evidence="1">
    <location>
        <begin position="25"/>
        <end position="38"/>
    </location>
</feature>
<dbReference type="SUPFAM" id="SSF81383">
    <property type="entry name" value="F-box domain"/>
    <property type="match status" value="1"/>
</dbReference>
<keyword evidence="3" id="KW-1185">Reference proteome</keyword>
<evidence type="ECO:0000313" key="2">
    <source>
        <dbReference type="EMBL" id="KAJ0966041.1"/>
    </source>
</evidence>
<reference evidence="2" key="2">
    <citation type="journal article" date="2022" name="Hortic Res">
        <title>The genome of Dioscorea zingiberensis sheds light on the biosynthesis, origin and evolution of the medicinally important diosgenin saponins.</title>
        <authorList>
            <person name="Li Y."/>
            <person name="Tan C."/>
            <person name="Li Z."/>
            <person name="Guo J."/>
            <person name="Li S."/>
            <person name="Chen X."/>
            <person name="Wang C."/>
            <person name="Dai X."/>
            <person name="Yang H."/>
            <person name="Song W."/>
            <person name="Hou L."/>
            <person name="Xu J."/>
            <person name="Tong Z."/>
            <person name="Xu A."/>
            <person name="Yuan X."/>
            <person name="Wang W."/>
            <person name="Yang Q."/>
            <person name="Chen L."/>
            <person name="Sun Z."/>
            <person name="Wang K."/>
            <person name="Pan B."/>
            <person name="Chen J."/>
            <person name="Bao Y."/>
            <person name="Liu F."/>
            <person name="Qi X."/>
            <person name="Gang D.R."/>
            <person name="Wen J."/>
            <person name="Li J."/>
        </authorList>
    </citation>
    <scope>NUCLEOTIDE SEQUENCE</scope>
    <source>
        <strain evidence="2">Dzin_1.0</strain>
    </source>
</reference>
<dbReference type="OrthoDB" id="760263at2759"/>
<protein>
    <submittedName>
        <fullName evidence="2">Uncharacterized protein</fullName>
    </submittedName>
</protein>
<dbReference type="PANTHER" id="PTHR19855">
    <property type="entry name" value="WD40 REPEAT PROTEIN 12, 37"/>
    <property type="match status" value="1"/>
</dbReference>